<dbReference type="SUPFAM" id="SSF54695">
    <property type="entry name" value="POZ domain"/>
    <property type="match status" value="1"/>
</dbReference>
<dbReference type="Pfam" id="PF00651">
    <property type="entry name" value="BTB"/>
    <property type="match status" value="1"/>
</dbReference>
<dbReference type="InterPro" id="IPR011333">
    <property type="entry name" value="SKP1/BTB/POZ_sf"/>
</dbReference>
<dbReference type="Gene3D" id="3.30.710.10">
    <property type="entry name" value="Potassium Channel Kv1.1, Chain A"/>
    <property type="match status" value="1"/>
</dbReference>
<gene>
    <name evidence="2" type="primary">HMT1</name>
    <name evidence="2" type="ORF">SPIL2461_LOCUS19837</name>
</gene>
<comment type="caution">
    <text evidence="2">The sequence shown here is derived from an EMBL/GenBank/DDBJ whole genome shotgun (WGS) entry which is preliminary data.</text>
</comment>
<name>A0A812WVM9_SYMPI</name>
<dbReference type="AlphaFoldDB" id="A0A812WVM9"/>
<dbReference type="OrthoDB" id="420987at2759"/>
<accession>A0A812WVM9</accession>
<reference evidence="2" key="1">
    <citation type="submission" date="2021-02" db="EMBL/GenBank/DDBJ databases">
        <authorList>
            <person name="Dougan E. K."/>
            <person name="Rhodes N."/>
            <person name="Thang M."/>
            <person name="Chan C."/>
        </authorList>
    </citation>
    <scope>NUCLEOTIDE SEQUENCE</scope>
</reference>
<sequence>MGSPRQQRAEDFSQEITQVTFRLSEGSPLYFDKRVLVAQSEYFAEMLSNESWVEGRTHEVDLRNNPDANHQTVCAIFKFLQD</sequence>
<proteinExistence type="predicted"/>
<evidence type="ECO:0000259" key="1">
    <source>
        <dbReference type="PROSITE" id="PS50097"/>
    </source>
</evidence>
<dbReference type="PROSITE" id="PS50097">
    <property type="entry name" value="BTB"/>
    <property type="match status" value="1"/>
</dbReference>
<feature type="non-terminal residue" evidence="2">
    <location>
        <position position="1"/>
    </location>
</feature>
<keyword evidence="3" id="KW-1185">Reference proteome</keyword>
<evidence type="ECO:0000313" key="2">
    <source>
        <dbReference type="EMBL" id="CAE7703920.1"/>
    </source>
</evidence>
<organism evidence="2 3">
    <name type="scientific">Symbiodinium pilosum</name>
    <name type="common">Dinoflagellate</name>
    <dbReference type="NCBI Taxonomy" id="2952"/>
    <lineage>
        <taxon>Eukaryota</taxon>
        <taxon>Sar</taxon>
        <taxon>Alveolata</taxon>
        <taxon>Dinophyceae</taxon>
        <taxon>Suessiales</taxon>
        <taxon>Symbiodiniaceae</taxon>
        <taxon>Symbiodinium</taxon>
    </lineage>
</organism>
<dbReference type="Proteomes" id="UP000649617">
    <property type="component" value="Unassembled WGS sequence"/>
</dbReference>
<protein>
    <submittedName>
        <fullName evidence="2">HMT1 protein</fullName>
    </submittedName>
</protein>
<dbReference type="EMBL" id="CAJNIZ010044876">
    <property type="protein sequence ID" value="CAE7703920.1"/>
    <property type="molecule type" value="Genomic_DNA"/>
</dbReference>
<feature type="domain" description="BTB" evidence="1">
    <location>
        <begin position="17"/>
        <end position="82"/>
    </location>
</feature>
<dbReference type="InterPro" id="IPR000210">
    <property type="entry name" value="BTB/POZ_dom"/>
</dbReference>
<evidence type="ECO:0000313" key="3">
    <source>
        <dbReference type="Proteomes" id="UP000649617"/>
    </source>
</evidence>